<evidence type="ECO:0000256" key="5">
    <source>
        <dbReference type="ARBA" id="ARBA00023136"/>
    </source>
</evidence>
<dbReference type="eggNOG" id="KOG2533">
    <property type="taxonomic scope" value="Eukaryota"/>
</dbReference>
<dbReference type="InterPro" id="IPR020846">
    <property type="entry name" value="MFS_dom"/>
</dbReference>
<reference evidence="8 9" key="1">
    <citation type="journal article" date="2012" name="PLoS Pathog.">
        <title>Diverse lifestyles and strategies of plant pathogenesis encoded in the genomes of eighteen Dothideomycetes fungi.</title>
        <authorList>
            <person name="Ohm R.A."/>
            <person name="Feau N."/>
            <person name="Henrissat B."/>
            <person name="Schoch C.L."/>
            <person name="Horwitz B.A."/>
            <person name="Barry K.W."/>
            <person name="Condon B.J."/>
            <person name="Copeland A.C."/>
            <person name="Dhillon B."/>
            <person name="Glaser F."/>
            <person name="Hesse C.N."/>
            <person name="Kosti I."/>
            <person name="LaButti K."/>
            <person name="Lindquist E.A."/>
            <person name="Lucas S."/>
            <person name="Salamov A.A."/>
            <person name="Bradshaw R.E."/>
            <person name="Ciuffetti L."/>
            <person name="Hamelin R.C."/>
            <person name="Kema G.H.J."/>
            <person name="Lawrence C."/>
            <person name="Scott J.A."/>
            <person name="Spatafora J.W."/>
            <person name="Turgeon B.G."/>
            <person name="de Wit P.J.G.M."/>
            <person name="Zhong S."/>
            <person name="Goodwin S.B."/>
            <person name="Grigoriev I.V."/>
        </authorList>
    </citation>
    <scope>NUCLEOTIDE SEQUENCE [LARGE SCALE GENOMIC DNA]</scope>
    <source>
        <strain evidence="8 9">SO2202</strain>
    </source>
</reference>
<feature type="transmembrane region" description="Helical" evidence="6">
    <location>
        <begin position="289"/>
        <end position="309"/>
    </location>
</feature>
<feature type="transmembrane region" description="Helical" evidence="6">
    <location>
        <begin position="213"/>
        <end position="235"/>
    </location>
</feature>
<sequence length="507" mass="57291">MSDKIPYSVENGDPYKHVGNIIHQEEAKGLDDSNLPDYQDKEVKRILRKVDWRLPPVLAVLYLMSFLDRSNIGNAKIAGMTKTLKMTGPDFNLALTVFFFTYASFMIPSNIMLKKVRPATWMAFLMTSWGIAMMCHGWVQTKEQLYACRLLLGLFESGFFPAASYLLTLWYCRFEYQFRVALFWCSATLAGAFSGLLAYGIEQMDGVGNYEGWRWIFILEGIMTALIGISTYWLLPNSPESSKFLNDYEKDVIHRRLQQDAGTKEGKVINAGEDFEWTYFINTILDWKLWLAGLIVCGQSIPFYAFSFFSPTIIKELGYKTWEAQLLTVPVYLLACAATLGVSIYADGCQTRWKFVVFPYSLAAIAFVALLAIPHPRYPGLTYGFLYLIPTGLSCGVNAVVAWVANNLAPSWRRAIGMALMTTIANFGGAIGANIYLAKQAPRYELGFGFSLAVLLTGILSALILKTVLQRTNAQRDRMSVEEIKEQYTEQQLLEMGDRSPLYRYVI</sequence>
<dbReference type="GO" id="GO:0016020">
    <property type="term" value="C:membrane"/>
    <property type="evidence" value="ECO:0007669"/>
    <property type="project" value="UniProtKB-SubCell"/>
</dbReference>
<feature type="transmembrane region" description="Helical" evidence="6">
    <location>
        <begin position="448"/>
        <end position="469"/>
    </location>
</feature>
<keyword evidence="9" id="KW-1185">Reference proteome</keyword>
<name>M3D8L0_SPHMS</name>
<dbReference type="SUPFAM" id="SSF103473">
    <property type="entry name" value="MFS general substrate transporter"/>
    <property type="match status" value="1"/>
</dbReference>
<feature type="transmembrane region" description="Helical" evidence="6">
    <location>
        <begin position="119"/>
        <end position="139"/>
    </location>
</feature>
<dbReference type="GeneID" id="27905958"/>
<feature type="transmembrane region" description="Helical" evidence="6">
    <location>
        <begin position="151"/>
        <end position="172"/>
    </location>
</feature>
<dbReference type="Gene3D" id="1.20.1250.20">
    <property type="entry name" value="MFS general substrate transporter like domains"/>
    <property type="match status" value="2"/>
</dbReference>
<comment type="subcellular location">
    <subcellularLocation>
        <location evidence="1">Membrane</location>
        <topology evidence="1">Multi-pass membrane protein</topology>
    </subcellularLocation>
</comment>
<dbReference type="InterPro" id="IPR036259">
    <property type="entry name" value="MFS_trans_sf"/>
</dbReference>
<dbReference type="AlphaFoldDB" id="M3D8L0"/>
<feature type="transmembrane region" description="Helical" evidence="6">
    <location>
        <begin position="353"/>
        <end position="373"/>
    </location>
</feature>
<dbReference type="FunFam" id="1.20.1250.20:FF:000034">
    <property type="entry name" value="MFS general substrate transporter"/>
    <property type="match status" value="1"/>
</dbReference>
<dbReference type="EMBL" id="KB456262">
    <property type="protein sequence ID" value="EMF14229.1"/>
    <property type="molecule type" value="Genomic_DNA"/>
</dbReference>
<feature type="transmembrane region" description="Helical" evidence="6">
    <location>
        <begin position="181"/>
        <end position="201"/>
    </location>
</feature>
<proteinExistence type="predicted"/>
<dbReference type="OrthoDB" id="2962993at2759"/>
<evidence type="ECO:0000256" key="6">
    <source>
        <dbReference type="SAM" id="Phobius"/>
    </source>
</evidence>
<keyword evidence="5 6" id="KW-0472">Membrane</keyword>
<evidence type="ECO:0000313" key="8">
    <source>
        <dbReference type="EMBL" id="EMF14229.1"/>
    </source>
</evidence>
<feature type="transmembrane region" description="Helical" evidence="6">
    <location>
        <begin position="385"/>
        <end position="404"/>
    </location>
</feature>
<dbReference type="OMA" id="HEAPRYW"/>
<evidence type="ECO:0000259" key="7">
    <source>
        <dbReference type="PROSITE" id="PS50850"/>
    </source>
</evidence>
<dbReference type="PANTHER" id="PTHR43791:SF18">
    <property type="entry name" value="NICOTINIC ACID TRANSPORTER TNA1, PUTATIVE (AFU_ORTHOLOGUE AFUA_3G03820)-RELATED"/>
    <property type="match status" value="1"/>
</dbReference>
<dbReference type="HOGENOM" id="CLU_001265_0_1_1"/>
<dbReference type="GO" id="GO:0022857">
    <property type="term" value="F:transmembrane transporter activity"/>
    <property type="evidence" value="ECO:0007669"/>
    <property type="project" value="InterPro"/>
</dbReference>
<organism evidence="8 9">
    <name type="scientific">Sphaerulina musiva (strain SO2202)</name>
    <name type="common">Poplar stem canker fungus</name>
    <name type="synonym">Septoria musiva</name>
    <dbReference type="NCBI Taxonomy" id="692275"/>
    <lineage>
        <taxon>Eukaryota</taxon>
        <taxon>Fungi</taxon>
        <taxon>Dikarya</taxon>
        <taxon>Ascomycota</taxon>
        <taxon>Pezizomycotina</taxon>
        <taxon>Dothideomycetes</taxon>
        <taxon>Dothideomycetidae</taxon>
        <taxon>Mycosphaerellales</taxon>
        <taxon>Mycosphaerellaceae</taxon>
        <taxon>Sphaerulina</taxon>
    </lineage>
</organism>
<evidence type="ECO:0000313" key="9">
    <source>
        <dbReference type="Proteomes" id="UP000016931"/>
    </source>
</evidence>
<dbReference type="Proteomes" id="UP000016931">
    <property type="component" value="Unassembled WGS sequence"/>
</dbReference>
<evidence type="ECO:0000256" key="4">
    <source>
        <dbReference type="ARBA" id="ARBA00022989"/>
    </source>
</evidence>
<evidence type="ECO:0000256" key="3">
    <source>
        <dbReference type="ARBA" id="ARBA00022692"/>
    </source>
</evidence>
<dbReference type="PANTHER" id="PTHR43791">
    <property type="entry name" value="PERMEASE-RELATED"/>
    <property type="match status" value="1"/>
</dbReference>
<dbReference type="Pfam" id="PF07690">
    <property type="entry name" value="MFS_1"/>
    <property type="match status" value="1"/>
</dbReference>
<dbReference type="PROSITE" id="PS50850">
    <property type="entry name" value="MFS"/>
    <property type="match status" value="1"/>
</dbReference>
<dbReference type="FunFam" id="1.20.1250.20:FF:000013">
    <property type="entry name" value="MFS general substrate transporter"/>
    <property type="match status" value="1"/>
</dbReference>
<keyword evidence="2" id="KW-0813">Transport</keyword>
<feature type="transmembrane region" description="Helical" evidence="6">
    <location>
        <begin position="416"/>
        <end position="436"/>
    </location>
</feature>
<keyword evidence="4 6" id="KW-1133">Transmembrane helix</keyword>
<feature type="domain" description="Major facilitator superfamily (MFS) profile" evidence="7">
    <location>
        <begin position="54"/>
        <end position="473"/>
    </location>
</feature>
<evidence type="ECO:0000256" key="1">
    <source>
        <dbReference type="ARBA" id="ARBA00004141"/>
    </source>
</evidence>
<gene>
    <name evidence="8" type="ORF">SEPMUDRAFT_41294</name>
</gene>
<keyword evidence="3 6" id="KW-0812">Transmembrane</keyword>
<dbReference type="RefSeq" id="XP_016762350.1">
    <property type="nucleotide sequence ID" value="XM_016908821.1"/>
</dbReference>
<accession>M3D8L0</accession>
<feature type="transmembrane region" description="Helical" evidence="6">
    <location>
        <begin position="329"/>
        <end position="346"/>
    </location>
</feature>
<feature type="transmembrane region" description="Helical" evidence="6">
    <location>
        <begin position="87"/>
        <end position="107"/>
    </location>
</feature>
<protein>
    <submittedName>
        <fullName evidence="8">MFS general substrate transporter</fullName>
    </submittedName>
</protein>
<dbReference type="InterPro" id="IPR011701">
    <property type="entry name" value="MFS"/>
</dbReference>
<evidence type="ECO:0000256" key="2">
    <source>
        <dbReference type="ARBA" id="ARBA00022448"/>
    </source>
</evidence>